<dbReference type="Gene3D" id="3.40.390.10">
    <property type="entry name" value="Collagenase (Catalytic Domain)"/>
    <property type="match status" value="1"/>
</dbReference>
<keyword evidence="4" id="KW-0862">Zinc</keyword>
<dbReference type="CDD" id="cd04268">
    <property type="entry name" value="ZnMc_MMP_like"/>
    <property type="match status" value="1"/>
</dbReference>
<feature type="compositionally biased region" description="Low complexity" evidence="5">
    <location>
        <begin position="62"/>
        <end position="92"/>
    </location>
</feature>
<dbReference type="InterPro" id="IPR024079">
    <property type="entry name" value="MetalloPept_cat_dom_sf"/>
</dbReference>
<sequence>MRVLKRLCWALILIVAAGWGYQNRATVVPQAAAIITNARTNLSAALSGRLGSRLQDAASADSSTTQNQRTSSQANATSQSRASSQSTTSTTTAATPIESIVQNTTLAKTYYYHFDSQLSAAGRRVFKDAVATYNQTGLVNLVPGKASGHQNSVTFSVYYKKMPTGDTTIELGHGGPQITKQVSWRGTTYWNTATASLNGDYGAAYSKAVAVHELGHALGLDHSQSTASVMYPVSQGRSVLSSEDVAALKIIYQAS</sequence>
<dbReference type="RefSeq" id="WP_137645190.1">
    <property type="nucleotide sequence ID" value="NZ_BAABRM010000014.1"/>
</dbReference>
<evidence type="ECO:0000256" key="4">
    <source>
        <dbReference type="ARBA" id="ARBA00022833"/>
    </source>
</evidence>
<dbReference type="EC" id="3.4.24.-" evidence="7"/>
<accession>A0ABV6K400</accession>
<evidence type="ECO:0000313" key="8">
    <source>
        <dbReference type="Proteomes" id="UP001589855"/>
    </source>
</evidence>
<feature type="domain" description="Peptidase metallopeptidase" evidence="6">
    <location>
        <begin position="103"/>
        <end position="254"/>
    </location>
</feature>
<proteinExistence type="predicted"/>
<evidence type="ECO:0000256" key="3">
    <source>
        <dbReference type="ARBA" id="ARBA00022801"/>
    </source>
</evidence>
<dbReference type="InterPro" id="IPR001818">
    <property type="entry name" value="Pept_M10_metallopeptidase"/>
</dbReference>
<dbReference type="InterPro" id="IPR006026">
    <property type="entry name" value="Peptidase_Metallo"/>
</dbReference>
<keyword evidence="7" id="KW-0482">Metalloprotease</keyword>
<evidence type="ECO:0000256" key="2">
    <source>
        <dbReference type="ARBA" id="ARBA00022723"/>
    </source>
</evidence>
<comment type="caution">
    <text evidence="7">The sequence shown here is derived from an EMBL/GenBank/DDBJ whole genome shotgun (WGS) entry which is preliminary data.</text>
</comment>
<evidence type="ECO:0000259" key="6">
    <source>
        <dbReference type="SMART" id="SM00235"/>
    </source>
</evidence>
<evidence type="ECO:0000313" key="7">
    <source>
        <dbReference type="EMBL" id="MFC0424190.1"/>
    </source>
</evidence>
<feature type="region of interest" description="Disordered" evidence="5">
    <location>
        <begin position="56"/>
        <end position="92"/>
    </location>
</feature>
<dbReference type="SUPFAM" id="SSF55486">
    <property type="entry name" value="Metalloproteases ('zincins'), catalytic domain"/>
    <property type="match status" value="1"/>
</dbReference>
<keyword evidence="3 7" id="KW-0378">Hydrolase</keyword>
<reference evidence="7 8" key="1">
    <citation type="submission" date="2024-09" db="EMBL/GenBank/DDBJ databases">
        <authorList>
            <person name="Sun Q."/>
            <person name="Mori K."/>
        </authorList>
    </citation>
    <scope>NUCLEOTIDE SEQUENCE [LARGE SCALE GENOMIC DNA]</scope>
    <source>
        <strain evidence="7 8">TBRC 4575</strain>
    </source>
</reference>
<dbReference type="Proteomes" id="UP001589855">
    <property type="component" value="Unassembled WGS sequence"/>
</dbReference>
<dbReference type="Pfam" id="PF00413">
    <property type="entry name" value="Peptidase_M10"/>
    <property type="match status" value="1"/>
</dbReference>
<keyword evidence="1" id="KW-0645">Protease</keyword>
<name>A0ABV6K400_9LACO</name>
<dbReference type="GO" id="GO:0008237">
    <property type="term" value="F:metallopeptidase activity"/>
    <property type="evidence" value="ECO:0007669"/>
    <property type="project" value="UniProtKB-KW"/>
</dbReference>
<organism evidence="7 8">
    <name type="scientific">Lactiplantibacillus plajomi</name>
    <dbReference type="NCBI Taxonomy" id="1457217"/>
    <lineage>
        <taxon>Bacteria</taxon>
        <taxon>Bacillati</taxon>
        <taxon>Bacillota</taxon>
        <taxon>Bacilli</taxon>
        <taxon>Lactobacillales</taxon>
        <taxon>Lactobacillaceae</taxon>
        <taxon>Lactiplantibacillus</taxon>
    </lineage>
</organism>
<evidence type="ECO:0000256" key="5">
    <source>
        <dbReference type="SAM" id="MobiDB-lite"/>
    </source>
</evidence>
<evidence type="ECO:0000256" key="1">
    <source>
        <dbReference type="ARBA" id="ARBA00022670"/>
    </source>
</evidence>
<keyword evidence="2" id="KW-0479">Metal-binding</keyword>
<dbReference type="EMBL" id="JBHLUK010000068">
    <property type="protein sequence ID" value="MFC0424190.1"/>
    <property type="molecule type" value="Genomic_DNA"/>
</dbReference>
<keyword evidence="8" id="KW-1185">Reference proteome</keyword>
<gene>
    <name evidence="7" type="ORF">ACFFGS_08675</name>
</gene>
<dbReference type="SMART" id="SM00235">
    <property type="entry name" value="ZnMc"/>
    <property type="match status" value="1"/>
</dbReference>
<protein>
    <submittedName>
        <fullName evidence="7">Matrixin family metalloprotease</fullName>
        <ecNumber evidence="7">3.4.24.-</ecNumber>
    </submittedName>
</protein>